<keyword evidence="2" id="KW-1185">Reference proteome</keyword>
<sequence>MSKLFKLKRWLTIAESAKHLTTIFGEEVTEADILRFALDHRLTLSVVFLSGALASLCVPIKDEDVQYNEVPSLDGTEILKLPIGGQVVVTPSGSLAQVQDQVFRLDDDCPYSLSMLGGEAEDIQHRYWNLVGAEHEETSNLYGTFVMDAGRMFQLKAALAPSATGKARGFYPIGALPPDAALVVQTGDLLNLEKSIADAPSIEEKPIGTKERNTLLAIIAVLCKDAGYDLGKAAKTAASIQASADLMKISIGETTIEGHLKKARDAAAARMK</sequence>
<protein>
    <recommendedName>
        <fullName evidence="3">Phage protein</fullName>
    </recommendedName>
</protein>
<dbReference type="EMBL" id="JBBKZS010000005">
    <property type="protein sequence ID" value="MEJ8855804.1"/>
    <property type="molecule type" value="Genomic_DNA"/>
</dbReference>
<organism evidence="1 2">
    <name type="scientific">Variovorax robiniae</name>
    <dbReference type="NCBI Taxonomy" id="1836199"/>
    <lineage>
        <taxon>Bacteria</taxon>
        <taxon>Pseudomonadati</taxon>
        <taxon>Pseudomonadota</taxon>
        <taxon>Betaproteobacteria</taxon>
        <taxon>Burkholderiales</taxon>
        <taxon>Comamonadaceae</taxon>
        <taxon>Variovorax</taxon>
    </lineage>
</organism>
<evidence type="ECO:0008006" key="3">
    <source>
        <dbReference type="Google" id="ProtNLM"/>
    </source>
</evidence>
<gene>
    <name evidence="1" type="ORF">WKW79_14570</name>
</gene>
<dbReference type="Proteomes" id="UP001367030">
    <property type="component" value="Unassembled WGS sequence"/>
</dbReference>
<dbReference type="RefSeq" id="WP_340335880.1">
    <property type="nucleotide sequence ID" value="NZ_JBBKZS010000005.1"/>
</dbReference>
<evidence type="ECO:0000313" key="2">
    <source>
        <dbReference type="Proteomes" id="UP001367030"/>
    </source>
</evidence>
<comment type="caution">
    <text evidence="1">The sequence shown here is derived from an EMBL/GenBank/DDBJ whole genome shotgun (WGS) entry which is preliminary data.</text>
</comment>
<reference evidence="1 2" key="1">
    <citation type="submission" date="2024-03" db="EMBL/GenBank/DDBJ databases">
        <title>Novel species of the genus Variovorax.</title>
        <authorList>
            <person name="Liu Q."/>
            <person name="Xin Y.-H."/>
        </authorList>
    </citation>
    <scope>NUCLEOTIDE SEQUENCE [LARGE SCALE GENOMIC DNA]</scope>
    <source>
        <strain evidence="1 2">KACC 18901</strain>
    </source>
</reference>
<accession>A0ABU8X817</accession>
<name>A0ABU8X817_9BURK</name>
<proteinExistence type="predicted"/>
<evidence type="ECO:0000313" key="1">
    <source>
        <dbReference type="EMBL" id="MEJ8855804.1"/>
    </source>
</evidence>